<keyword evidence="3" id="KW-1185">Reference proteome</keyword>
<dbReference type="AlphaFoldDB" id="A0A1D1VWU5"/>
<evidence type="ECO:0000256" key="1">
    <source>
        <dbReference type="SAM" id="MobiDB-lite"/>
    </source>
</evidence>
<feature type="compositionally biased region" description="Basic residues" evidence="1">
    <location>
        <begin position="161"/>
        <end position="170"/>
    </location>
</feature>
<name>A0A1D1VWU5_RAMVA</name>
<accession>A0A1D1VWU5</accession>
<evidence type="ECO:0000313" key="2">
    <source>
        <dbReference type="EMBL" id="GAV05927.1"/>
    </source>
</evidence>
<feature type="region of interest" description="Disordered" evidence="1">
    <location>
        <begin position="145"/>
        <end position="170"/>
    </location>
</feature>
<protein>
    <submittedName>
        <fullName evidence="2">Uncharacterized protein</fullName>
    </submittedName>
</protein>
<proteinExistence type="predicted"/>
<organism evidence="2 3">
    <name type="scientific">Ramazzottius varieornatus</name>
    <name type="common">Water bear</name>
    <name type="synonym">Tardigrade</name>
    <dbReference type="NCBI Taxonomy" id="947166"/>
    <lineage>
        <taxon>Eukaryota</taxon>
        <taxon>Metazoa</taxon>
        <taxon>Ecdysozoa</taxon>
        <taxon>Tardigrada</taxon>
        <taxon>Eutardigrada</taxon>
        <taxon>Parachela</taxon>
        <taxon>Hypsibioidea</taxon>
        <taxon>Ramazzottiidae</taxon>
        <taxon>Ramazzottius</taxon>
    </lineage>
</organism>
<sequence>MAAFSGLENTSPRIPPYKLSDIPPVGTYETDKSTIVAPVPLAGIYPPFGSYEARDTTGYVNRLPGHEGPDALYDPGISLGKSPPEITSTFKDKMVRFPPYNANTDLASCDYADIKVWAPTCIVRKPETARQRNKTVAMLLQRMNKNNRINAGNLQRSESKPKRKSSWVHD</sequence>
<dbReference type="EMBL" id="BDGG01000012">
    <property type="protein sequence ID" value="GAV05927.1"/>
    <property type="molecule type" value="Genomic_DNA"/>
</dbReference>
<feature type="compositionally biased region" description="Polar residues" evidence="1">
    <location>
        <begin position="145"/>
        <end position="156"/>
    </location>
</feature>
<reference evidence="2 3" key="1">
    <citation type="journal article" date="2016" name="Nat. Commun.">
        <title>Extremotolerant tardigrade genome and improved radiotolerance of human cultured cells by tardigrade-unique protein.</title>
        <authorList>
            <person name="Hashimoto T."/>
            <person name="Horikawa D.D."/>
            <person name="Saito Y."/>
            <person name="Kuwahara H."/>
            <person name="Kozuka-Hata H."/>
            <person name="Shin-I T."/>
            <person name="Minakuchi Y."/>
            <person name="Ohishi K."/>
            <person name="Motoyama A."/>
            <person name="Aizu T."/>
            <person name="Enomoto A."/>
            <person name="Kondo K."/>
            <person name="Tanaka S."/>
            <person name="Hara Y."/>
            <person name="Koshikawa S."/>
            <person name="Sagara H."/>
            <person name="Miura T."/>
            <person name="Yokobori S."/>
            <person name="Miyagawa K."/>
            <person name="Suzuki Y."/>
            <person name="Kubo T."/>
            <person name="Oyama M."/>
            <person name="Kohara Y."/>
            <person name="Fujiyama A."/>
            <person name="Arakawa K."/>
            <person name="Katayama T."/>
            <person name="Toyoda A."/>
            <person name="Kunieda T."/>
        </authorList>
    </citation>
    <scope>NUCLEOTIDE SEQUENCE [LARGE SCALE GENOMIC DNA]</scope>
    <source>
        <strain evidence="2 3">YOKOZUNA-1</strain>
    </source>
</reference>
<dbReference type="Proteomes" id="UP000186922">
    <property type="component" value="Unassembled WGS sequence"/>
</dbReference>
<comment type="caution">
    <text evidence="2">The sequence shown here is derived from an EMBL/GenBank/DDBJ whole genome shotgun (WGS) entry which is preliminary data.</text>
</comment>
<gene>
    <name evidence="2" type="primary">RvY_15982</name>
    <name evidence="2" type="synonym">RvY_15982.1</name>
    <name evidence="2" type="ORF">RvY_15982-1</name>
</gene>
<evidence type="ECO:0000313" key="3">
    <source>
        <dbReference type="Proteomes" id="UP000186922"/>
    </source>
</evidence>